<dbReference type="PANTHER" id="PTHR33154">
    <property type="entry name" value="TRANSCRIPTIONAL REGULATOR, ARSR FAMILY"/>
    <property type="match status" value="1"/>
</dbReference>
<evidence type="ECO:0000256" key="1">
    <source>
        <dbReference type="ARBA" id="ARBA00023015"/>
    </source>
</evidence>
<name>A0A0D7X419_9BACL</name>
<evidence type="ECO:0000313" key="6">
    <source>
        <dbReference type="Proteomes" id="UP000032534"/>
    </source>
</evidence>
<evidence type="ECO:0000313" key="5">
    <source>
        <dbReference type="EMBL" id="KJD44757.1"/>
    </source>
</evidence>
<dbReference type="Pfam" id="PF13412">
    <property type="entry name" value="HTH_24"/>
    <property type="match status" value="1"/>
</dbReference>
<dbReference type="EMBL" id="JTHP01000030">
    <property type="protein sequence ID" value="KJD44757.1"/>
    <property type="molecule type" value="Genomic_DNA"/>
</dbReference>
<keyword evidence="3" id="KW-0804">Transcription</keyword>
<dbReference type="SMART" id="SM00418">
    <property type="entry name" value="HTH_ARSR"/>
    <property type="match status" value="1"/>
</dbReference>
<dbReference type="RefSeq" id="WP_044646980.1">
    <property type="nucleotide sequence ID" value="NZ_JTHP01000030.1"/>
</dbReference>
<dbReference type="Gene3D" id="1.10.10.10">
    <property type="entry name" value="Winged helix-like DNA-binding domain superfamily/Winged helix DNA-binding domain"/>
    <property type="match status" value="1"/>
</dbReference>
<dbReference type="AlphaFoldDB" id="A0A0D7X419"/>
<proteinExistence type="predicted"/>
<accession>A0A0D7X419</accession>
<protein>
    <submittedName>
        <fullName evidence="5">ArsR family transcriptional regulator</fullName>
    </submittedName>
</protein>
<dbReference type="Proteomes" id="UP000032534">
    <property type="component" value="Unassembled WGS sequence"/>
</dbReference>
<feature type="domain" description="HTH arsR-type" evidence="4">
    <location>
        <begin position="2"/>
        <end position="97"/>
    </location>
</feature>
<evidence type="ECO:0000259" key="4">
    <source>
        <dbReference type="PROSITE" id="PS50987"/>
    </source>
</evidence>
<dbReference type="GO" id="GO:0003700">
    <property type="term" value="F:DNA-binding transcription factor activity"/>
    <property type="evidence" value="ECO:0007669"/>
    <property type="project" value="InterPro"/>
</dbReference>
<keyword evidence="6" id="KW-1185">Reference proteome</keyword>
<dbReference type="OrthoDB" id="9781958at2"/>
<dbReference type="PATRIC" id="fig|159743.3.peg.3433"/>
<evidence type="ECO:0000256" key="3">
    <source>
        <dbReference type="ARBA" id="ARBA00023163"/>
    </source>
</evidence>
<keyword evidence="1" id="KW-0805">Transcription regulation</keyword>
<dbReference type="PANTHER" id="PTHR33154:SF33">
    <property type="entry name" value="TRANSCRIPTIONAL REPRESSOR SDPR"/>
    <property type="match status" value="1"/>
</dbReference>
<dbReference type="CDD" id="cd00090">
    <property type="entry name" value="HTH_ARSR"/>
    <property type="match status" value="1"/>
</dbReference>
<dbReference type="GO" id="GO:0003677">
    <property type="term" value="F:DNA binding"/>
    <property type="evidence" value="ECO:0007669"/>
    <property type="project" value="UniProtKB-KW"/>
</dbReference>
<dbReference type="InterPro" id="IPR011991">
    <property type="entry name" value="ArsR-like_HTH"/>
</dbReference>
<dbReference type="SUPFAM" id="SSF46785">
    <property type="entry name" value="Winged helix' DNA-binding domain"/>
    <property type="match status" value="1"/>
</dbReference>
<keyword evidence="2" id="KW-0238">DNA-binding</keyword>
<dbReference type="InterPro" id="IPR051081">
    <property type="entry name" value="HTH_MetalResp_TranReg"/>
</dbReference>
<organism evidence="5 6">
    <name type="scientific">Paenibacillus terrae</name>
    <dbReference type="NCBI Taxonomy" id="159743"/>
    <lineage>
        <taxon>Bacteria</taxon>
        <taxon>Bacillati</taxon>
        <taxon>Bacillota</taxon>
        <taxon>Bacilli</taxon>
        <taxon>Bacillales</taxon>
        <taxon>Paenibacillaceae</taxon>
        <taxon>Paenibacillus</taxon>
    </lineage>
</organism>
<gene>
    <name evidence="5" type="ORF">QD47_15425</name>
</gene>
<dbReference type="InterPro" id="IPR001845">
    <property type="entry name" value="HTH_ArsR_DNA-bd_dom"/>
</dbReference>
<reference evidence="5 6" key="1">
    <citation type="submission" date="2014-11" db="EMBL/GenBank/DDBJ databases">
        <title>Draft Genome Sequences of Paenibacillus polymyxa NRRL B-30509 and Paenibacillus terrae NRRL B-30644, Strains from a Poultry Environment that Produce Tridecaptin A and Paenicidins.</title>
        <authorList>
            <person name="van Belkum M.J."/>
            <person name="Lohans C.T."/>
            <person name="Vederas J.C."/>
        </authorList>
    </citation>
    <scope>NUCLEOTIDE SEQUENCE [LARGE SCALE GENOMIC DNA]</scope>
    <source>
        <strain evidence="5 6">NRRL B-30644</strain>
    </source>
</reference>
<dbReference type="InterPro" id="IPR036388">
    <property type="entry name" value="WH-like_DNA-bd_sf"/>
</dbReference>
<dbReference type="PROSITE" id="PS50987">
    <property type="entry name" value="HTH_ARSR_2"/>
    <property type="match status" value="1"/>
</dbReference>
<sequence>MIYIKDLMSGLDIFKALGSEIRIQILELLAAHQGQSMNDIANRLDLSNGTITMHIRKLEECGLVEINTVSGKHGTRKMCYLNKEKLMVDLRSREQKNVYEVEIRIGHYSNYQAVPTCGLVTRDSIIGDFDDPRYFADPGRLDSEMIWMADGFLEYRIPNYLKENQSFTEIQFSAELGSEAPGYCEVYPSDICFHVNGIPIGHWTSAGDFGEVPGVLNPDWWPPHLNQYGMLKLIRINQHGSFIDGCRISEVTIDDIGLNYKSDITLRLSVSDQSENKGGLTIFGKRFGNFSQDLLVRVLYEEHGEANVS</sequence>
<comment type="caution">
    <text evidence="5">The sequence shown here is derived from an EMBL/GenBank/DDBJ whole genome shotgun (WGS) entry which is preliminary data.</text>
</comment>
<dbReference type="InterPro" id="IPR036390">
    <property type="entry name" value="WH_DNA-bd_sf"/>
</dbReference>
<evidence type="ECO:0000256" key="2">
    <source>
        <dbReference type="ARBA" id="ARBA00023125"/>
    </source>
</evidence>